<reference evidence="1 2" key="1">
    <citation type="journal article" date="2017" name="Int. J. Syst. Evol. Microbiol.">
        <title>Photobacterium alginatilyticum sp. nov., a marine bacterium isolated from bottom seawater.</title>
        <authorList>
            <person name="Wang X."/>
            <person name="Wang Y."/>
            <person name="Yang X."/>
            <person name="Sun H."/>
            <person name="Li B."/>
            <person name="Zhang X.H."/>
        </authorList>
    </citation>
    <scope>NUCLEOTIDE SEQUENCE [LARGE SCALE GENOMIC DNA]</scope>
    <source>
        <strain evidence="1 2">P03D4</strain>
    </source>
</reference>
<evidence type="ECO:0000313" key="2">
    <source>
        <dbReference type="Proteomes" id="UP000738517"/>
    </source>
</evidence>
<sequence length="160" mass="18067">MNKVTGKVRAFVQLLLTGVLLLAPFPAIPVADPILAALQGCWQGKAIKTPRGTLSYPICFELQQDNSLYGVANLDVSRHHWHFSNQEDNTQLRFLSTFAGNDTPIYLSASHTATDHIIFEADNSRYLKVRILQQEEGTYRFTIEVKGKEHVIIVLTQEER</sequence>
<dbReference type="Proteomes" id="UP000738517">
    <property type="component" value="Unassembled WGS sequence"/>
</dbReference>
<dbReference type="RefSeq" id="WP_160649785.1">
    <property type="nucleotide sequence ID" value="NZ_RSEJ01000006.1"/>
</dbReference>
<evidence type="ECO:0000313" key="1">
    <source>
        <dbReference type="EMBL" id="NBI52425.1"/>
    </source>
</evidence>
<organism evidence="1 2">
    <name type="scientific">Photobacterium alginatilyticum</name>
    <dbReference type="NCBI Taxonomy" id="1775171"/>
    <lineage>
        <taxon>Bacteria</taxon>
        <taxon>Pseudomonadati</taxon>
        <taxon>Pseudomonadota</taxon>
        <taxon>Gammaproteobacteria</taxon>
        <taxon>Vibrionales</taxon>
        <taxon>Vibrionaceae</taxon>
        <taxon>Photobacterium</taxon>
    </lineage>
</organism>
<protein>
    <recommendedName>
        <fullName evidence="3">DUF1579 domain-containing protein</fullName>
    </recommendedName>
</protein>
<keyword evidence="2" id="KW-1185">Reference proteome</keyword>
<dbReference type="EMBL" id="RSEJ01000006">
    <property type="protein sequence ID" value="NBI52425.1"/>
    <property type="molecule type" value="Genomic_DNA"/>
</dbReference>
<evidence type="ECO:0008006" key="3">
    <source>
        <dbReference type="Google" id="ProtNLM"/>
    </source>
</evidence>
<comment type="caution">
    <text evidence="1">The sequence shown here is derived from an EMBL/GenBank/DDBJ whole genome shotgun (WGS) entry which is preliminary data.</text>
</comment>
<gene>
    <name evidence="1" type="ORF">EIZ48_07555</name>
</gene>
<name>A0ABW9YF69_9GAMM</name>
<proteinExistence type="predicted"/>
<accession>A0ABW9YF69</accession>